<evidence type="ECO:0000313" key="1">
    <source>
        <dbReference type="EMBL" id="KAJ7326647.1"/>
    </source>
</evidence>
<gene>
    <name evidence="1" type="ORF">JRQ81_016406</name>
</gene>
<dbReference type="OrthoDB" id="10062065at2759"/>
<feature type="non-terminal residue" evidence="1">
    <location>
        <position position="114"/>
    </location>
</feature>
<dbReference type="EMBL" id="JAPFRF010000007">
    <property type="protein sequence ID" value="KAJ7326647.1"/>
    <property type="molecule type" value="Genomic_DNA"/>
</dbReference>
<evidence type="ECO:0008006" key="3">
    <source>
        <dbReference type="Google" id="ProtNLM"/>
    </source>
</evidence>
<keyword evidence="2" id="KW-1185">Reference proteome</keyword>
<dbReference type="Proteomes" id="UP001142489">
    <property type="component" value="Unassembled WGS sequence"/>
</dbReference>
<proteinExistence type="predicted"/>
<evidence type="ECO:0000313" key="2">
    <source>
        <dbReference type="Proteomes" id="UP001142489"/>
    </source>
</evidence>
<accession>A0A9Q1B190</accession>
<organism evidence="1 2">
    <name type="scientific">Phrynocephalus forsythii</name>
    <dbReference type="NCBI Taxonomy" id="171643"/>
    <lineage>
        <taxon>Eukaryota</taxon>
        <taxon>Metazoa</taxon>
        <taxon>Chordata</taxon>
        <taxon>Craniata</taxon>
        <taxon>Vertebrata</taxon>
        <taxon>Euteleostomi</taxon>
        <taxon>Lepidosauria</taxon>
        <taxon>Squamata</taxon>
        <taxon>Bifurcata</taxon>
        <taxon>Unidentata</taxon>
        <taxon>Episquamata</taxon>
        <taxon>Toxicofera</taxon>
        <taxon>Iguania</taxon>
        <taxon>Acrodonta</taxon>
        <taxon>Agamidae</taxon>
        <taxon>Agaminae</taxon>
        <taxon>Phrynocephalus</taxon>
    </lineage>
</organism>
<reference evidence="1" key="1">
    <citation type="journal article" date="2023" name="DNA Res.">
        <title>Chromosome-level genome assembly of Phrynocephalus forsythii using third-generation DNA sequencing and Hi-C analysis.</title>
        <authorList>
            <person name="Qi Y."/>
            <person name="Zhao W."/>
            <person name="Zhao Y."/>
            <person name="Niu C."/>
            <person name="Cao S."/>
            <person name="Zhang Y."/>
        </authorList>
    </citation>
    <scope>NUCLEOTIDE SEQUENCE</scope>
    <source>
        <tissue evidence="1">Muscle</tissue>
    </source>
</reference>
<protein>
    <recommendedName>
        <fullName evidence="3">HAT C-terminal dimerisation domain-containing protein</fullName>
    </recommendedName>
</protein>
<sequence length="114" mass="13284">MIAKISWHHIVLYKEVNLDEQIANWTALDLLLWLNRWNLQENLTHFVVALRIFSANTVSAASCEISLLKLRIIKMYQACTMSQERLNNLAILSTERDFNVDLDIVVKNFLELIP</sequence>
<name>A0A9Q1B190_9SAUR</name>
<comment type="caution">
    <text evidence="1">The sequence shown here is derived from an EMBL/GenBank/DDBJ whole genome shotgun (WGS) entry which is preliminary data.</text>
</comment>
<dbReference type="AlphaFoldDB" id="A0A9Q1B190"/>